<comment type="caution">
    <text evidence="1">The sequence shown here is derived from an EMBL/GenBank/DDBJ whole genome shotgun (WGS) entry which is preliminary data.</text>
</comment>
<organism evidence="1 2">
    <name type="scientific">Micromonospora antibiotica</name>
    <dbReference type="NCBI Taxonomy" id="2807623"/>
    <lineage>
        <taxon>Bacteria</taxon>
        <taxon>Bacillati</taxon>
        <taxon>Actinomycetota</taxon>
        <taxon>Actinomycetes</taxon>
        <taxon>Micromonosporales</taxon>
        <taxon>Micromonosporaceae</taxon>
        <taxon>Micromonospora</taxon>
    </lineage>
</organism>
<evidence type="ECO:0000313" key="2">
    <source>
        <dbReference type="Proteomes" id="UP000671399"/>
    </source>
</evidence>
<accession>A0ABS3V376</accession>
<protein>
    <submittedName>
        <fullName evidence="1">Uncharacterized protein</fullName>
    </submittedName>
</protein>
<dbReference type="RefSeq" id="WP_208565693.1">
    <property type="nucleotide sequence ID" value="NZ_JAGFWR010000001.1"/>
</dbReference>
<gene>
    <name evidence="1" type="ORF">JQN83_04510</name>
</gene>
<proteinExistence type="predicted"/>
<keyword evidence="2" id="KW-1185">Reference proteome</keyword>
<evidence type="ECO:0000313" key="1">
    <source>
        <dbReference type="EMBL" id="MBO4160072.1"/>
    </source>
</evidence>
<dbReference type="EMBL" id="JAGFWR010000001">
    <property type="protein sequence ID" value="MBO4160072.1"/>
    <property type="molecule type" value="Genomic_DNA"/>
</dbReference>
<reference evidence="1 2" key="1">
    <citation type="submission" date="2021-03" db="EMBL/GenBank/DDBJ databases">
        <authorList>
            <person name="Lee D.-H."/>
        </authorList>
    </citation>
    <scope>NUCLEOTIDE SEQUENCE [LARGE SCALE GENOMIC DNA]</scope>
    <source>
        <strain evidence="1 2">MMS20-R2-23</strain>
    </source>
</reference>
<sequence length="278" mass="29647">MNDILDLPAERGLPPEAALAMRARILGFVSPPPVRTPRLRVAVAAALLLAVACGVAAVGWDRPARSPGQVLAMGQGELSPTLRDAAEWCLQWNSPRRQAPGEQPVPVSLADLAVAVERGDRALVLFMNDVGYATCDVEWAGTARVSGGGATEPWPHGEWLPGPVQRLLLISTEPDGGDVSVGGRVSPRVHRLVIDHGDGHTTAARLSAGVFGLLTSDARLRAGNDPELVSYDAGGAEIDRRPLFQPEDQLEHCYAGPDGKRIYGRPTSGCRAAEKWRR</sequence>
<name>A0ABS3V376_9ACTN</name>
<dbReference type="Proteomes" id="UP000671399">
    <property type="component" value="Unassembled WGS sequence"/>
</dbReference>